<feature type="transmembrane region" description="Helical" evidence="5">
    <location>
        <begin position="272"/>
        <end position="289"/>
    </location>
</feature>
<dbReference type="AlphaFoldDB" id="A0A8K0C8F3"/>
<accession>A0A8K0C8F3</accession>
<proteinExistence type="predicted"/>
<keyword evidence="2 5" id="KW-0812">Transmembrane</keyword>
<evidence type="ECO:0000313" key="6">
    <source>
        <dbReference type="EMBL" id="KAF2880676.1"/>
    </source>
</evidence>
<dbReference type="GO" id="GO:0005385">
    <property type="term" value="F:zinc ion transmembrane transporter activity"/>
    <property type="evidence" value="ECO:0007669"/>
    <property type="project" value="TreeGrafter"/>
</dbReference>
<keyword evidence="4 5" id="KW-0472">Membrane</keyword>
<gene>
    <name evidence="6" type="ORF">ILUMI_25495</name>
</gene>
<feature type="transmembrane region" description="Helical" evidence="5">
    <location>
        <begin position="335"/>
        <end position="351"/>
    </location>
</feature>
<dbReference type="PANTHER" id="PTHR11040">
    <property type="entry name" value="ZINC/IRON TRANSPORTER"/>
    <property type="match status" value="1"/>
</dbReference>
<organism evidence="6 7">
    <name type="scientific">Ignelater luminosus</name>
    <name type="common">Cucubano</name>
    <name type="synonym">Pyrophorus luminosus</name>
    <dbReference type="NCBI Taxonomy" id="2038154"/>
    <lineage>
        <taxon>Eukaryota</taxon>
        <taxon>Metazoa</taxon>
        <taxon>Ecdysozoa</taxon>
        <taxon>Arthropoda</taxon>
        <taxon>Hexapoda</taxon>
        <taxon>Insecta</taxon>
        <taxon>Pterygota</taxon>
        <taxon>Neoptera</taxon>
        <taxon>Endopterygota</taxon>
        <taxon>Coleoptera</taxon>
        <taxon>Polyphaga</taxon>
        <taxon>Elateriformia</taxon>
        <taxon>Elateroidea</taxon>
        <taxon>Elateridae</taxon>
        <taxon>Agrypninae</taxon>
        <taxon>Pyrophorini</taxon>
        <taxon>Ignelater</taxon>
    </lineage>
</organism>
<feature type="transmembrane region" description="Helical" evidence="5">
    <location>
        <begin position="210"/>
        <end position="230"/>
    </location>
</feature>
<dbReference type="Pfam" id="PF02535">
    <property type="entry name" value="Zip"/>
    <property type="match status" value="1"/>
</dbReference>
<feature type="transmembrane region" description="Helical" evidence="5">
    <location>
        <begin position="51"/>
        <end position="77"/>
    </location>
</feature>
<evidence type="ECO:0000256" key="3">
    <source>
        <dbReference type="ARBA" id="ARBA00022989"/>
    </source>
</evidence>
<comment type="subcellular location">
    <subcellularLocation>
        <location evidence="1">Membrane</location>
        <topology evidence="1">Multi-pass membrane protein</topology>
    </subcellularLocation>
</comment>
<feature type="transmembrane region" description="Helical" evidence="5">
    <location>
        <begin position="236"/>
        <end position="260"/>
    </location>
</feature>
<dbReference type="InterPro" id="IPR003689">
    <property type="entry name" value="ZIP"/>
</dbReference>
<feature type="transmembrane region" description="Helical" evidence="5">
    <location>
        <begin position="301"/>
        <end position="323"/>
    </location>
</feature>
<evidence type="ECO:0000256" key="5">
    <source>
        <dbReference type="SAM" id="Phobius"/>
    </source>
</evidence>
<evidence type="ECO:0000256" key="1">
    <source>
        <dbReference type="ARBA" id="ARBA00004141"/>
    </source>
</evidence>
<protein>
    <submittedName>
        <fullName evidence="6">Uncharacterized protein</fullName>
    </submittedName>
</protein>
<evidence type="ECO:0000256" key="2">
    <source>
        <dbReference type="ARBA" id="ARBA00022692"/>
    </source>
</evidence>
<feature type="transmembrane region" description="Helical" evidence="5">
    <location>
        <begin position="92"/>
        <end position="111"/>
    </location>
</feature>
<reference evidence="6" key="1">
    <citation type="submission" date="2019-08" db="EMBL/GenBank/DDBJ databases">
        <title>The genome of the North American firefly Photinus pyralis.</title>
        <authorList>
            <consortium name="Photinus pyralis genome working group"/>
            <person name="Fallon T.R."/>
            <person name="Sander Lower S.E."/>
            <person name="Weng J.-K."/>
        </authorList>
    </citation>
    <scope>NUCLEOTIDE SEQUENCE</scope>
    <source>
        <strain evidence="6">TRF0915ILg1</strain>
        <tissue evidence="6">Whole body</tissue>
    </source>
</reference>
<sequence length="358" mass="40076">MDVITTKILVAMLFGVIRFVLGVLPIKAYFISKTKADKDNLKSVIDDQKYATLRFMMSLAQSFGTGVLFATCFLRMIPEAQQMLQLLESEKTFYPVSQLIISLGFFGTYFIEDILQWFILRENKGTSVDTKNENISSKKAISSSNREYLNDNRKIIDKEKNGDDVSVKTIIDNMDKEVQTENESSVVLDSSCKVVFKQSLETELQISRNLIMVVALSVDAVWEGILIGLQTSVSSIWYLFGAVSVHSASIVFCVTLEVLLVESNGRIATMQLLLLTGTTTFGILLGIILCSESKEEVVIKSWTIMVFEGFSSGAVLYVTFFEALQREKTRQCKRALQALCIITGFTLIALLECLKLKD</sequence>
<dbReference type="PANTHER" id="PTHR11040:SF203">
    <property type="entry name" value="FI18611P1-RELATED"/>
    <property type="match status" value="1"/>
</dbReference>
<keyword evidence="3 5" id="KW-1133">Transmembrane helix</keyword>
<evidence type="ECO:0000256" key="4">
    <source>
        <dbReference type="ARBA" id="ARBA00023136"/>
    </source>
</evidence>
<dbReference type="Proteomes" id="UP000801492">
    <property type="component" value="Unassembled WGS sequence"/>
</dbReference>
<dbReference type="OrthoDB" id="448280at2759"/>
<dbReference type="EMBL" id="VTPC01090931">
    <property type="protein sequence ID" value="KAF2880676.1"/>
    <property type="molecule type" value="Genomic_DNA"/>
</dbReference>
<feature type="transmembrane region" description="Helical" evidence="5">
    <location>
        <begin position="6"/>
        <end position="30"/>
    </location>
</feature>
<dbReference type="GO" id="GO:0005886">
    <property type="term" value="C:plasma membrane"/>
    <property type="evidence" value="ECO:0007669"/>
    <property type="project" value="TreeGrafter"/>
</dbReference>
<keyword evidence="7" id="KW-1185">Reference proteome</keyword>
<comment type="caution">
    <text evidence="6">The sequence shown here is derived from an EMBL/GenBank/DDBJ whole genome shotgun (WGS) entry which is preliminary data.</text>
</comment>
<name>A0A8K0C8F3_IGNLU</name>
<evidence type="ECO:0000313" key="7">
    <source>
        <dbReference type="Proteomes" id="UP000801492"/>
    </source>
</evidence>